<feature type="transmembrane region" description="Helical" evidence="1">
    <location>
        <begin position="47"/>
        <end position="68"/>
    </location>
</feature>
<dbReference type="AlphaFoldDB" id="A0A9Q0WDL4"/>
<dbReference type="Proteomes" id="UP001151752">
    <property type="component" value="Chromosome 12"/>
</dbReference>
<proteinExistence type="predicted"/>
<name>A0A9Q0WDL4_9ROSI</name>
<accession>A0A9Q0WDL4</accession>
<keyword evidence="3" id="KW-1185">Reference proteome</keyword>
<reference evidence="2" key="1">
    <citation type="submission" date="2022-11" db="EMBL/GenBank/DDBJ databases">
        <authorList>
            <person name="Hyden B.L."/>
            <person name="Feng K."/>
            <person name="Yates T."/>
            <person name="Jawdy S."/>
            <person name="Smart L.B."/>
            <person name="Muchero W."/>
        </authorList>
    </citation>
    <scope>NUCLEOTIDE SEQUENCE</scope>
    <source>
        <tissue evidence="2">Shoot tip</tissue>
    </source>
</reference>
<evidence type="ECO:0000256" key="1">
    <source>
        <dbReference type="SAM" id="Phobius"/>
    </source>
</evidence>
<keyword evidence="1" id="KW-0812">Transmembrane</keyword>
<organism evidence="2 3">
    <name type="scientific">Salix koriyanagi</name>
    <dbReference type="NCBI Taxonomy" id="2511006"/>
    <lineage>
        <taxon>Eukaryota</taxon>
        <taxon>Viridiplantae</taxon>
        <taxon>Streptophyta</taxon>
        <taxon>Embryophyta</taxon>
        <taxon>Tracheophyta</taxon>
        <taxon>Spermatophyta</taxon>
        <taxon>Magnoliopsida</taxon>
        <taxon>eudicotyledons</taxon>
        <taxon>Gunneridae</taxon>
        <taxon>Pentapetalae</taxon>
        <taxon>rosids</taxon>
        <taxon>fabids</taxon>
        <taxon>Malpighiales</taxon>
        <taxon>Salicaceae</taxon>
        <taxon>Saliceae</taxon>
        <taxon>Salix</taxon>
    </lineage>
</organism>
<gene>
    <name evidence="2" type="ORF">OIU74_023880</name>
</gene>
<keyword evidence="1" id="KW-1133">Transmembrane helix</keyword>
<keyword evidence="1" id="KW-0472">Membrane</keyword>
<protein>
    <submittedName>
        <fullName evidence="2">Uncharacterized protein</fullName>
    </submittedName>
</protein>
<dbReference type="EMBL" id="JAPFFM010000004">
    <property type="protein sequence ID" value="KAJ6765082.1"/>
    <property type="molecule type" value="Genomic_DNA"/>
</dbReference>
<feature type="transmembrane region" description="Helical" evidence="1">
    <location>
        <begin position="12"/>
        <end position="35"/>
    </location>
</feature>
<sequence length="87" mass="9742">MLLTILVCRGSLLIFEFFFLISILLLSTRIFLMLLSASLLTCMNSSSIAFIIFAQAHEIVNFLFYFAIKPLSVKGLVFTQNTLCPGT</sequence>
<comment type="caution">
    <text evidence="2">The sequence shown here is derived from an EMBL/GenBank/DDBJ whole genome shotgun (WGS) entry which is preliminary data.</text>
</comment>
<evidence type="ECO:0000313" key="2">
    <source>
        <dbReference type="EMBL" id="KAJ6765082.1"/>
    </source>
</evidence>
<reference evidence="2" key="2">
    <citation type="journal article" date="2023" name="Int. J. Mol. Sci.">
        <title>De Novo Assembly and Annotation of 11 Diverse Shrub Willow (Salix) Genomes Reveals Novel Gene Organization in Sex-Linked Regions.</title>
        <authorList>
            <person name="Hyden B."/>
            <person name="Feng K."/>
            <person name="Yates T.B."/>
            <person name="Jawdy S."/>
            <person name="Cereghino C."/>
            <person name="Smart L.B."/>
            <person name="Muchero W."/>
        </authorList>
    </citation>
    <scope>NUCLEOTIDE SEQUENCE</scope>
    <source>
        <tissue evidence="2">Shoot tip</tissue>
    </source>
</reference>
<evidence type="ECO:0000313" key="3">
    <source>
        <dbReference type="Proteomes" id="UP001151752"/>
    </source>
</evidence>